<reference evidence="3 4" key="1">
    <citation type="journal article" date="2018" name="PLoS Genet.">
        <title>Population sequencing reveals clonal diversity and ancestral inbreeding in the grapevine cultivar Chardonnay.</title>
        <authorList>
            <person name="Roach M.J."/>
            <person name="Johnson D.L."/>
            <person name="Bohlmann J."/>
            <person name="van Vuuren H.J."/>
            <person name="Jones S.J."/>
            <person name="Pretorius I.S."/>
            <person name="Schmidt S.A."/>
            <person name="Borneman A.R."/>
        </authorList>
    </citation>
    <scope>NUCLEOTIDE SEQUENCE [LARGE SCALE GENOMIC DNA]</scope>
    <source>
        <strain evidence="4">cv. Chardonnay</strain>
        <tissue evidence="3">Leaf</tissue>
    </source>
</reference>
<dbReference type="EMBL" id="QGNW01002243">
    <property type="protein sequence ID" value="RVW22221.1"/>
    <property type="molecule type" value="Genomic_DNA"/>
</dbReference>
<protein>
    <recommendedName>
        <fullName evidence="2">KIB1-4 beta-propeller domain-containing protein</fullName>
    </recommendedName>
</protein>
<dbReference type="PANTHER" id="PTHR33127">
    <property type="entry name" value="TRANSMEMBRANE PROTEIN"/>
    <property type="match status" value="1"/>
</dbReference>
<accession>A0A438CG74</accession>
<sequence>MAPNQINTPKNKKNNGRGATSSCATKCSKCGADLGKITVQQLTEHHCKPRNSGGEKPNKGVGVELCCHDEGGCLYARNGWKVGEFSVWSTAVMREEGSSSDQCDPWGSKRFVLVFPEGKSLLGGGLFGCRTAQSGSGFYLLDFKKCFGGVNLSLLGGALVLFESGVMKDAEEVLLRGLRSWLGGLGLVAKEDHRERVEITIMGAASRASSSNEEFNSLLSLEEAIASGYTMVTIGITKPGEENWTQVEIRFRPRHQGDKLFRQGNDTFHISCTPVFHDGNCYCLDVNGKVIVFDPKDIAGSRNFCGKSYSEVPHNSVVQSFMVESDGELLTVFLNEEGKIWICKLNPTKGEWMKVEDLGNKVMYVSNGGSWVEKATFQGMGNKIYLPILN</sequence>
<evidence type="ECO:0000313" key="4">
    <source>
        <dbReference type="Proteomes" id="UP000288805"/>
    </source>
</evidence>
<proteinExistence type="predicted"/>
<dbReference type="Pfam" id="PF03478">
    <property type="entry name" value="Beta-prop_KIB1-4"/>
    <property type="match status" value="1"/>
</dbReference>
<evidence type="ECO:0000313" key="3">
    <source>
        <dbReference type="EMBL" id="RVW22221.1"/>
    </source>
</evidence>
<evidence type="ECO:0000256" key="1">
    <source>
        <dbReference type="SAM" id="MobiDB-lite"/>
    </source>
</evidence>
<gene>
    <name evidence="3" type="ORF">CK203_104038</name>
</gene>
<dbReference type="AlphaFoldDB" id="A0A438CG74"/>
<comment type="caution">
    <text evidence="3">The sequence shown here is derived from an EMBL/GenBank/DDBJ whole genome shotgun (WGS) entry which is preliminary data.</text>
</comment>
<feature type="region of interest" description="Disordered" evidence="1">
    <location>
        <begin position="1"/>
        <end position="20"/>
    </location>
</feature>
<organism evidence="3 4">
    <name type="scientific">Vitis vinifera</name>
    <name type="common">Grape</name>
    <dbReference type="NCBI Taxonomy" id="29760"/>
    <lineage>
        <taxon>Eukaryota</taxon>
        <taxon>Viridiplantae</taxon>
        <taxon>Streptophyta</taxon>
        <taxon>Embryophyta</taxon>
        <taxon>Tracheophyta</taxon>
        <taxon>Spermatophyta</taxon>
        <taxon>Magnoliopsida</taxon>
        <taxon>eudicotyledons</taxon>
        <taxon>Gunneridae</taxon>
        <taxon>Pentapetalae</taxon>
        <taxon>rosids</taxon>
        <taxon>Vitales</taxon>
        <taxon>Vitaceae</taxon>
        <taxon>Viteae</taxon>
        <taxon>Vitis</taxon>
    </lineage>
</organism>
<dbReference type="Proteomes" id="UP000288805">
    <property type="component" value="Unassembled WGS sequence"/>
</dbReference>
<dbReference type="InterPro" id="IPR005174">
    <property type="entry name" value="KIB1-4_b-propeller"/>
</dbReference>
<name>A0A438CG74_VITVI</name>
<feature type="domain" description="KIB1-4 beta-propeller" evidence="2">
    <location>
        <begin position="231"/>
        <end position="386"/>
    </location>
</feature>
<dbReference type="SUPFAM" id="SSF69322">
    <property type="entry name" value="Tricorn protease domain 2"/>
    <property type="match status" value="1"/>
</dbReference>
<dbReference type="PANTHER" id="PTHR33127:SF5">
    <property type="entry name" value="TRANSMEMBRANE PROTEIN"/>
    <property type="match status" value="1"/>
</dbReference>
<evidence type="ECO:0000259" key="2">
    <source>
        <dbReference type="Pfam" id="PF03478"/>
    </source>
</evidence>